<dbReference type="SUPFAM" id="SSF53474">
    <property type="entry name" value="alpha/beta-Hydrolases"/>
    <property type="match status" value="1"/>
</dbReference>
<dbReference type="EMBL" id="ADNJ02000006">
    <property type="protein sequence ID" value="EFY96383.2"/>
    <property type="molecule type" value="Genomic_DNA"/>
</dbReference>
<dbReference type="InterPro" id="IPR053137">
    <property type="entry name" value="NLR-like"/>
</dbReference>
<gene>
    <name evidence="2" type="ORF">MAA_08090</name>
</gene>
<dbReference type="GeneID" id="19262376"/>
<dbReference type="OrthoDB" id="20872at2759"/>
<name>E9F753_METRA</name>
<evidence type="ECO:0000313" key="3">
    <source>
        <dbReference type="Proteomes" id="UP000002498"/>
    </source>
</evidence>
<dbReference type="NCBIfam" id="NF040586">
    <property type="entry name" value="FxSxx_TPR"/>
    <property type="match status" value="1"/>
</dbReference>
<dbReference type="Pfam" id="PF13374">
    <property type="entry name" value="TPR_10"/>
    <property type="match status" value="3"/>
</dbReference>
<reference evidence="2 3" key="2">
    <citation type="journal article" date="2014" name="Proc. Natl. Acad. Sci. U.S.A.">
        <title>Trajectory and genomic determinants of fungal-pathogen speciation and host adaptation.</title>
        <authorList>
            <person name="Hu X."/>
            <person name="Xiao G."/>
            <person name="Zheng P."/>
            <person name="Shang Y."/>
            <person name="Su Y."/>
            <person name="Zhang X."/>
            <person name="Liu X."/>
            <person name="Zhan S."/>
            <person name="St Leger R.J."/>
            <person name="Wang C."/>
        </authorList>
    </citation>
    <scope>GENOME REANNOTATION</scope>
    <source>
        <strain evidence="3">ARSEF 23 / ATCC MYA-3075</strain>
    </source>
</reference>
<proteinExistence type="predicted"/>
<dbReference type="PRINTS" id="PR00381">
    <property type="entry name" value="KINESINLIGHT"/>
</dbReference>
<evidence type="ECO:0000256" key="1">
    <source>
        <dbReference type="SAM" id="MobiDB-lite"/>
    </source>
</evidence>
<dbReference type="Proteomes" id="UP000002498">
    <property type="component" value="Unassembled WGS sequence"/>
</dbReference>
<dbReference type="InterPro" id="IPR011990">
    <property type="entry name" value="TPR-like_helical_dom_sf"/>
</dbReference>
<dbReference type="PANTHER" id="PTHR46082">
    <property type="entry name" value="ATP/GTP-BINDING PROTEIN-RELATED"/>
    <property type="match status" value="1"/>
</dbReference>
<sequence>MAASFPQHPKRVETPEPSLELSALLTRWRTSGIKVLHVPKDAVVDIVFVHGLEGDRETTWTAENAPGPWPQVLLPAKIPGARILTFGYDPRVANWPYVASLVQVAKNSGNLVSKLAEFRRKDNTHQRPIIFVCHDFGGLILEDGLFTSSCSSEESGRNIVYSTRGIIFLGTPHRGAGWTKLLLAEHTRKCPNDRDLNMLRQGPKILARIQDRFFSLRSRLLVKALTPIQISCFFETLSLPQVGLVVPQESATVPRCNSIAMRKNHMNMTKFAAPDDPDFEFLCTELGLLVAEIHAENFRRARDHENLGPYLLVPFLRISDFVGRSTILRQLKYRLRHGQPLTSSSSQPRVSLLGPAGIGYKTQIALAYSYWLYKTYPGMSVFWVHARNATQFLQSFTSIAQRCHILTRNAYAMDAGWLVKDWLERESAGRWLMVIDGADEARLFSPSAAGSFSFDPSDQNLHPYIPVCAHGSVLITTRDRKLGSRLAEDVIVVPRLSLAESNELLRTKLGGLELASKNLSRLSNRLECLPLPLAQAAAYMRENHVGVSKYLDLLEEDETESVGRAALGEDPLTSSPALARLVASFERLRLNDFEDNLLSIMSCFNPQAIPMQFLLHYSQLYGLPYSQLYGQQDELELISELPLKKALETLRDFCLISLKEDKDVSLLPFVLRARQKWLSCQDMTRHYAEQALLILSDLFPYGNFENRATCSEYLPHVYSVLHLEGTGSEEESIAKATLLHRVAGFLCDEGRWREAEPHQQDAVNLRTSLLGEQHPLTLASMTNLASIFGNQGQWNKAESIEVHLTQTRRRLLGEDHPDTLASIANLALTYKSHGRWHEAEELERQVMKSRTRVLGEEHPDTLASMRNLASTLSNQGKWKEAEEFQVAEIAIIRRVLGAEHPRNYPSMANLASIYLHQGRLQMAEDLSEQVTNALAGSLGEDHPSTLTNTANLASIYRNQGRLREAESLLKKVAKTSHRVLGEGSPETLTIMSNLSSTYIDQGRWKEAEELALQVLDHRKRALGPKHPLTLTSMANLALIFKGQGRLQEAEDLEMQVAEISRTVLGKDHPDTLISMANLVSIYLDRGRVNEAEKLQTEVMETRKKVLGPAHASTLTSIANLASIYSKQGRFSEAEALEVEAMETRKQQLGPEHPLMLSSMANLSLTYYYQGRWKEAEALGKEVLEKKQMVLGPEHPSTLTTMNNLASIFSIQGQLGKAEKLEAEVLEMRKRVLGEEHPDTMASMNQLAITLNDQGRYEEAKALMMTVIQLLKRLHGPSHPYTTASQSTLDEWEANHQQEPVSSSSRTDLSATGPKLNVYTIASLNELCVHSHNSTTDPVLAERWSDSTSPPSPSKRTHPPQRGTDSVQRGGLQGPLARLWYQHLQVHSLLIG</sequence>
<evidence type="ECO:0000313" key="2">
    <source>
        <dbReference type="EMBL" id="EFY96383.2"/>
    </source>
</evidence>
<dbReference type="Gene3D" id="3.40.50.300">
    <property type="entry name" value="P-loop containing nucleotide triphosphate hydrolases"/>
    <property type="match status" value="1"/>
</dbReference>
<dbReference type="PANTHER" id="PTHR46082:SF6">
    <property type="entry name" value="AAA+ ATPASE DOMAIN-CONTAINING PROTEIN-RELATED"/>
    <property type="match status" value="1"/>
</dbReference>
<dbReference type="HOGENOM" id="CLU_000288_125_13_1"/>
<accession>E9F753</accession>
<organism evidence="2 3">
    <name type="scientific">Metarhizium robertsii (strain ARSEF 23 / ATCC MYA-3075)</name>
    <name type="common">Metarhizium anisopliae (strain ARSEF 23)</name>
    <dbReference type="NCBI Taxonomy" id="655844"/>
    <lineage>
        <taxon>Eukaryota</taxon>
        <taxon>Fungi</taxon>
        <taxon>Dikarya</taxon>
        <taxon>Ascomycota</taxon>
        <taxon>Pezizomycotina</taxon>
        <taxon>Sordariomycetes</taxon>
        <taxon>Hypocreomycetidae</taxon>
        <taxon>Hypocreales</taxon>
        <taxon>Clavicipitaceae</taxon>
        <taxon>Metarhizium</taxon>
    </lineage>
</organism>
<dbReference type="KEGG" id="maj:MAA_08090"/>
<dbReference type="InterPro" id="IPR029058">
    <property type="entry name" value="AB_hydrolase_fold"/>
</dbReference>
<dbReference type="InterPro" id="IPR027417">
    <property type="entry name" value="P-loop_NTPase"/>
</dbReference>
<dbReference type="Gene3D" id="1.25.40.10">
    <property type="entry name" value="Tetratricopeptide repeat domain"/>
    <property type="match status" value="3"/>
</dbReference>
<dbReference type="Pfam" id="PF13424">
    <property type="entry name" value="TPR_12"/>
    <property type="match status" value="5"/>
</dbReference>
<comment type="caution">
    <text evidence="2">The sequence shown here is derived from an EMBL/GenBank/DDBJ whole genome shotgun (WGS) entry which is preliminary data.</text>
</comment>
<dbReference type="RefSeq" id="XP_007824279.2">
    <property type="nucleotide sequence ID" value="XM_007826088.2"/>
</dbReference>
<protein>
    <submittedName>
        <fullName evidence="2">Tetratricopeptide-like helical</fullName>
    </submittedName>
</protein>
<dbReference type="Gene3D" id="3.40.50.1820">
    <property type="entry name" value="alpha/beta hydrolase"/>
    <property type="match status" value="1"/>
</dbReference>
<dbReference type="SUPFAM" id="SSF52540">
    <property type="entry name" value="P-loop containing nucleoside triphosphate hydrolases"/>
    <property type="match status" value="1"/>
</dbReference>
<reference evidence="2 3" key="1">
    <citation type="journal article" date="2011" name="PLoS Genet.">
        <title>Genome sequencing and comparative transcriptomics of the model entomopathogenic fungi Metarhizium anisopliae and M. acridum.</title>
        <authorList>
            <person name="Gao Q."/>
            <person name="Jin K."/>
            <person name="Ying S.H."/>
            <person name="Zhang Y."/>
            <person name="Xiao G."/>
            <person name="Shang Y."/>
            <person name="Duan Z."/>
            <person name="Hu X."/>
            <person name="Xie X.Q."/>
            <person name="Zhou G."/>
            <person name="Peng G."/>
            <person name="Luo Z."/>
            <person name="Huang W."/>
            <person name="Wang B."/>
            <person name="Fang W."/>
            <person name="Wang S."/>
            <person name="Zhong Y."/>
            <person name="Ma L.J."/>
            <person name="St Leger R.J."/>
            <person name="Zhao G.P."/>
            <person name="Pei Y."/>
            <person name="Feng M.G."/>
            <person name="Xia Y."/>
            <person name="Wang C."/>
        </authorList>
    </citation>
    <scope>NUCLEOTIDE SEQUENCE [LARGE SCALE GENOMIC DNA]</scope>
    <source>
        <strain evidence="3">ARSEF 23 / ATCC MYA-3075</strain>
    </source>
</reference>
<keyword evidence="3" id="KW-1185">Reference proteome</keyword>
<feature type="region of interest" description="Disordered" evidence="1">
    <location>
        <begin position="1338"/>
        <end position="1370"/>
    </location>
</feature>
<dbReference type="SUPFAM" id="SSF48452">
    <property type="entry name" value="TPR-like"/>
    <property type="match status" value="4"/>
</dbReference>